<name>A0ABD5YY13_9EURY</name>
<organism evidence="2 4">
    <name type="scientific">Halospeciosus flavus</name>
    <dbReference type="NCBI Taxonomy" id="3032283"/>
    <lineage>
        <taxon>Archaea</taxon>
        <taxon>Methanobacteriati</taxon>
        <taxon>Methanobacteriota</taxon>
        <taxon>Stenosarchaea group</taxon>
        <taxon>Halobacteria</taxon>
        <taxon>Halobacteriales</taxon>
        <taxon>Halobacteriaceae</taxon>
        <taxon>Halospeciosus</taxon>
    </lineage>
</organism>
<protein>
    <submittedName>
        <fullName evidence="2">Nuclear transport factor 2 family protein</fullName>
    </submittedName>
</protein>
<reference evidence="4" key="2">
    <citation type="journal article" date="2019" name="Int. J. Syst. Evol. Microbiol.">
        <title>The Global Catalogue of Microorganisms (GCM) 10K type strain sequencing project: providing services to taxonomists for standard genome sequencing and annotation.</title>
        <authorList>
            <consortium name="The Broad Institute Genomics Platform"/>
            <consortium name="The Broad Institute Genome Sequencing Center for Infectious Disease"/>
            <person name="Wu L."/>
            <person name="Ma J."/>
        </authorList>
    </citation>
    <scope>NUCLEOTIDE SEQUENCE [LARGE SCALE GENOMIC DNA]</scope>
    <source>
        <strain evidence="4">XZGYJ-43</strain>
    </source>
</reference>
<evidence type="ECO:0000313" key="4">
    <source>
        <dbReference type="Proteomes" id="UP001596447"/>
    </source>
</evidence>
<sequence>MSAADVRAIQRLKHEYCFTIDGGRYEEWASLFTEDGRFVRDNGDVYEGHDELYAFASEGFDEAFAQSAHVVTNPLIEVAGDEAVGEWYLVLFHETPDGESGWTQAKYEDEYRKVDGEWRVAESKVSYGVRG</sequence>
<gene>
    <name evidence="2" type="ORF">ACFQJ9_00090</name>
    <name evidence="3" type="ORF">ACFQJ9_04115</name>
</gene>
<dbReference type="Gene3D" id="3.10.450.50">
    <property type="match status" value="1"/>
</dbReference>
<dbReference type="EMBL" id="JBHTAR010000001">
    <property type="protein sequence ID" value="MFC7197922.1"/>
    <property type="molecule type" value="Genomic_DNA"/>
</dbReference>
<dbReference type="Pfam" id="PF13577">
    <property type="entry name" value="SnoaL_4"/>
    <property type="match status" value="1"/>
</dbReference>
<evidence type="ECO:0000313" key="3">
    <source>
        <dbReference type="EMBL" id="MFC7198615.1"/>
    </source>
</evidence>
<dbReference type="InterPro" id="IPR011944">
    <property type="entry name" value="Steroid_delta5-4_isomerase"/>
</dbReference>
<evidence type="ECO:0000313" key="2">
    <source>
        <dbReference type="EMBL" id="MFC7197922.1"/>
    </source>
</evidence>
<comment type="caution">
    <text evidence="2">The sequence shown here is derived from an EMBL/GenBank/DDBJ whole genome shotgun (WGS) entry which is preliminary data.</text>
</comment>
<proteinExistence type="predicted"/>
<keyword evidence="4" id="KW-1185">Reference proteome</keyword>
<reference evidence="2" key="3">
    <citation type="submission" date="2024-09" db="EMBL/GenBank/DDBJ databases">
        <authorList>
            <person name="Sun Q."/>
        </authorList>
    </citation>
    <scope>NUCLEOTIDE SEQUENCE</scope>
    <source>
        <strain evidence="2">NBRC 114356</strain>
    </source>
</reference>
<dbReference type="NCBIfam" id="TIGR02246">
    <property type="entry name" value="SgcJ/EcaC family oxidoreductase"/>
    <property type="match status" value="1"/>
</dbReference>
<reference evidence="2" key="1">
    <citation type="journal article" date="2014" name="Int. J. Syst. Evol. Microbiol.">
        <title>Complete genome sequence of Corynebacterium casei LMG S-19264T (=DSM 44701T), isolated from a smear-ripened cheese.</title>
        <authorList>
            <consortium name="US DOE Joint Genome Institute (JGI-PGF)"/>
            <person name="Walter F."/>
            <person name="Albersmeier A."/>
            <person name="Kalinowski J."/>
            <person name="Ruckert C."/>
        </authorList>
    </citation>
    <scope>NUCLEOTIDE SEQUENCE [LARGE SCALE GENOMIC DNA]</scope>
    <source>
        <strain evidence="2">NBRC 114356</strain>
    </source>
</reference>
<evidence type="ECO:0000259" key="1">
    <source>
        <dbReference type="Pfam" id="PF13577"/>
    </source>
</evidence>
<dbReference type="EMBL" id="JBHTAR010000011">
    <property type="protein sequence ID" value="MFC7198615.1"/>
    <property type="molecule type" value="Genomic_DNA"/>
</dbReference>
<dbReference type="SUPFAM" id="SSF54427">
    <property type="entry name" value="NTF2-like"/>
    <property type="match status" value="1"/>
</dbReference>
<dbReference type="Proteomes" id="UP001596447">
    <property type="component" value="Unassembled WGS sequence"/>
</dbReference>
<dbReference type="InterPro" id="IPR032710">
    <property type="entry name" value="NTF2-like_dom_sf"/>
</dbReference>
<dbReference type="InterPro" id="IPR037401">
    <property type="entry name" value="SnoaL-like"/>
</dbReference>
<feature type="domain" description="SnoaL-like" evidence="1">
    <location>
        <begin position="3"/>
        <end position="122"/>
    </location>
</feature>
<dbReference type="AlphaFoldDB" id="A0ABD5YY13"/>
<accession>A0ABD5YY13</accession>
<dbReference type="RefSeq" id="WP_279528575.1">
    <property type="nucleotide sequence ID" value="NZ_CP122312.1"/>
</dbReference>